<dbReference type="NCBIfam" id="TIGR00229">
    <property type="entry name" value="sensory_box"/>
    <property type="match status" value="1"/>
</dbReference>
<dbReference type="InterPro" id="IPR029787">
    <property type="entry name" value="Nucleotide_cyclase"/>
</dbReference>
<dbReference type="InterPro" id="IPR000160">
    <property type="entry name" value="GGDEF_dom"/>
</dbReference>
<dbReference type="PANTHER" id="PTHR45138:SF9">
    <property type="entry name" value="DIGUANYLATE CYCLASE DGCM-RELATED"/>
    <property type="match status" value="1"/>
</dbReference>
<dbReference type="Pfam" id="PF00990">
    <property type="entry name" value="GGDEF"/>
    <property type="match status" value="1"/>
</dbReference>
<dbReference type="EMBL" id="JXLP01000009">
    <property type="protein sequence ID" value="KIL78318.1"/>
    <property type="molecule type" value="Genomic_DNA"/>
</dbReference>
<gene>
    <name evidence="4" type="ORF">SD77_3998</name>
</gene>
<evidence type="ECO:0000259" key="2">
    <source>
        <dbReference type="PROSITE" id="PS50112"/>
    </source>
</evidence>
<accession>A0ABR5AVS1</accession>
<proteinExistence type="predicted"/>
<reference evidence="4 5" key="1">
    <citation type="submission" date="2015-01" db="EMBL/GenBank/DDBJ databases">
        <title>Genome Assembly of Bacillus badius MTCC 1458.</title>
        <authorList>
            <person name="Verma A."/>
            <person name="Khatri I."/>
            <person name="Mual P."/>
            <person name="Subramanian S."/>
            <person name="Krishnamurthi S."/>
        </authorList>
    </citation>
    <scope>NUCLEOTIDE SEQUENCE [LARGE SCALE GENOMIC DNA]</scope>
    <source>
        <strain evidence="4 5">MTCC 1458</strain>
    </source>
</reference>
<keyword evidence="5" id="KW-1185">Reference proteome</keyword>
<evidence type="ECO:0000313" key="5">
    <source>
        <dbReference type="Proteomes" id="UP000031982"/>
    </source>
</evidence>
<dbReference type="InterPro" id="IPR000014">
    <property type="entry name" value="PAS"/>
</dbReference>
<dbReference type="SUPFAM" id="SSF55785">
    <property type="entry name" value="PYP-like sensor domain (PAS domain)"/>
    <property type="match status" value="1"/>
</dbReference>
<dbReference type="PANTHER" id="PTHR45138">
    <property type="entry name" value="REGULATORY COMPONENTS OF SENSORY TRANSDUCTION SYSTEM"/>
    <property type="match status" value="1"/>
</dbReference>
<dbReference type="RefSeq" id="WP_041095604.1">
    <property type="nucleotide sequence ID" value="NZ_JARTHD010000010.1"/>
</dbReference>
<dbReference type="PROSITE" id="PS50112">
    <property type="entry name" value="PAS"/>
    <property type="match status" value="1"/>
</dbReference>
<evidence type="ECO:0000313" key="4">
    <source>
        <dbReference type="EMBL" id="KIL78318.1"/>
    </source>
</evidence>
<organism evidence="4 5">
    <name type="scientific">Bacillus badius</name>
    <dbReference type="NCBI Taxonomy" id="1455"/>
    <lineage>
        <taxon>Bacteria</taxon>
        <taxon>Bacillati</taxon>
        <taxon>Bacillota</taxon>
        <taxon>Bacilli</taxon>
        <taxon>Bacillales</taxon>
        <taxon>Bacillaceae</taxon>
        <taxon>Pseudobacillus</taxon>
    </lineage>
</organism>
<dbReference type="InterPro" id="IPR035965">
    <property type="entry name" value="PAS-like_dom_sf"/>
</dbReference>
<dbReference type="InterPro" id="IPR050469">
    <property type="entry name" value="Diguanylate_Cyclase"/>
</dbReference>
<feature type="coiled-coil region" evidence="1">
    <location>
        <begin position="112"/>
        <end position="167"/>
    </location>
</feature>
<dbReference type="PROSITE" id="PS50887">
    <property type="entry name" value="GGDEF"/>
    <property type="match status" value="1"/>
</dbReference>
<name>A0ABR5AVS1_BACBA</name>
<dbReference type="CDD" id="cd00130">
    <property type="entry name" value="PAS"/>
    <property type="match status" value="1"/>
</dbReference>
<evidence type="ECO:0000256" key="1">
    <source>
        <dbReference type="SAM" id="Coils"/>
    </source>
</evidence>
<sequence length="328" mass="37459">MDERLNHAPCGYVSITNRGIIMAVNETFLNMFGYDRKDVLDHHIESMMSMANKFLFHTYFYPFIQLYGYVNEMYLTLKSKQGDSIPVLVNGRSRRGDEEEIIDCVFIQMSKRIDYEKEIRNAKTKIEEAYRLKDEALGRLEVLHRDIELKQAELIRLNAELETLAVTDALTGLKNRRYFIEKLDAYMERFAASHMLFSVLILDVDHFKKINDTQGHLVGDQVLRKLAQIMEANLEEPALAARYGGEEFIVLLPGMDARQSKQAAEDLRTAIEQDSWEECAVTVSIGAATVTSEDTNISILARADQALYQSKNNGRNCVTHAADGLHHK</sequence>
<dbReference type="Gene3D" id="3.30.450.20">
    <property type="entry name" value="PAS domain"/>
    <property type="match status" value="1"/>
</dbReference>
<comment type="caution">
    <text evidence="4">The sequence shown here is derived from an EMBL/GenBank/DDBJ whole genome shotgun (WGS) entry which is preliminary data.</text>
</comment>
<feature type="domain" description="PAS" evidence="2">
    <location>
        <begin position="1"/>
        <end position="41"/>
    </location>
</feature>
<dbReference type="Pfam" id="PF13426">
    <property type="entry name" value="PAS_9"/>
    <property type="match status" value="1"/>
</dbReference>
<protein>
    <submittedName>
        <fullName evidence="4">Phosphodiesterase</fullName>
    </submittedName>
</protein>
<dbReference type="NCBIfam" id="TIGR00254">
    <property type="entry name" value="GGDEF"/>
    <property type="match status" value="1"/>
</dbReference>
<dbReference type="CDD" id="cd01949">
    <property type="entry name" value="GGDEF"/>
    <property type="match status" value="1"/>
</dbReference>
<dbReference type="InterPro" id="IPR043128">
    <property type="entry name" value="Rev_trsase/Diguanyl_cyclase"/>
</dbReference>
<dbReference type="Proteomes" id="UP000031982">
    <property type="component" value="Unassembled WGS sequence"/>
</dbReference>
<evidence type="ECO:0000259" key="3">
    <source>
        <dbReference type="PROSITE" id="PS50887"/>
    </source>
</evidence>
<keyword evidence="1" id="KW-0175">Coiled coil</keyword>
<dbReference type="Gene3D" id="3.30.70.270">
    <property type="match status" value="1"/>
</dbReference>
<dbReference type="SUPFAM" id="SSF55073">
    <property type="entry name" value="Nucleotide cyclase"/>
    <property type="match status" value="1"/>
</dbReference>
<dbReference type="SMART" id="SM00267">
    <property type="entry name" value="GGDEF"/>
    <property type="match status" value="1"/>
</dbReference>
<feature type="domain" description="GGDEF" evidence="3">
    <location>
        <begin position="195"/>
        <end position="323"/>
    </location>
</feature>